<keyword evidence="3" id="KW-1185">Reference proteome</keyword>
<comment type="caution">
    <text evidence="2">The sequence shown here is derived from an EMBL/GenBank/DDBJ whole genome shotgun (WGS) entry which is preliminary data.</text>
</comment>
<evidence type="ECO:0000313" key="2">
    <source>
        <dbReference type="EMBL" id="MET7028347.1"/>
    </source>
</evidence>
<dbReference type="Proteomes" id="UP001549773">
    <property type="component" value="Unassembled WGS sequence"/>
</dbReference>
<dbReference type="InterPro" id="IPR014922">
    <property type="entry name" value="YdhG-like"/>
</dbReference>
<gene>
    <name evidence="2" type="ORF">ABXZ32_03020</name>
</gene>
<name>A0ABV2TSU3_9FLAO</name>
<feature type="domain" description="YdhG-like" evidence="1">
    <location>
        <begin position="20"/>
        <end position="117"/>
    </location>
</feature>
<proteinExistence type="predicted"/>
<evidence type="ECO:0000259" key="1">
    <source>
        <dbReference type="Pfam" id="PF08818"/>
    </source>
</evidence>
<organism evidence="2 3">
    <name type="scientific">Sediminicola luteus</name>
    <dbReference type="NCBI Taxonomy" id="319238"/>
    <lineage>
        <taxon>Bacteria</taxon>
        <taxon>Pseudomonadati</taxon>
        <taxon>Bacteroidota</taxon>
        <taxon>Flavobacteriia</taxon>
        <taxon>Flavobacteriales</taxon>
        <taxon>Flavobacteriaceae</taxon>
        <taxon>Sediminicola</taxon>
    </lineage>
</organism>
<dbReference type="RefSeq" id="WP_354617203.1">
    <property type="nucleotide sequence ID" value="NZ_JBEWYP010000001.1"/>
</dbReference>
<dbReference type="SUPFAM" id="SSF159888">
    <property type="entry name" value="YdhG-like"/>
    <property type="match status" value="1"/>
</dbReference>
<reference evidence="2 3" key="1">
    <citation type="submission" date="2024-07" db="EMBL/GenBank/DDBJ databases">
        <title>The genome sequence of type strain Sediminicola luteus GDMCC 1.2596T.</title>
        <authorList>
            <person name="Liu Y."/>
        </authorList>
    </citation>
    <scope>NUCLEOTIDE SEQUENCE [LARGE SCALE GENOMIC DNA]</scope>
    <source>
        <strain evidence="2 3">GDMCC 1.2596</strain>
    </source>
</reference>
<dbReference type="Pfam" id="PF08818">
    <property type="entry name" value="DUF1801"/>
    <property type="match status" value="1"/>
</dbReference>
<sequence length="128" mass="14476">MKKSEEFEQILNGYSPNIQELALATRQLIFTVLPQVVEVVWGTQKIAGYGTVKKKMTEHFSWIMPAKNHVTLGFNYGAELPDPKALLEGSGKLYRHIKVKSMKDLNNPDLNVLLKFATTYRVPPLSTN</sequence>
<accession>A0ABV2TSU3</accession>
<dbReference type="EMBL" id="JBEWYP010000001">
    <property type="protein sequence ID" value="MET7028347.1"/>
    <property type="molecule type" value="Genomic_DNA"/>
</dbReference>
<protein>
    <submittedName>
        <fullName evidence="2">DUF1801 domain-containing protein</fullName>
    </submittedName>
</protein>
<evidence type="ECO:0000313" key="3">
    <source>
        <dbReference type="Proteomes" id="UP001549773"/>
    </source>
</evidence>